<evidence type="ECO:0000313" key="10">
    <source>
        <dbReference type="Proteomes" id="UP000429523"/>
    </source>
</evidence>
<dbReference type="Proteomes" id="UP000429523">
    <property type="component" value="Unassembled WGS sequence"/>
</dbReference>
<dbReference type="InterPro" id="IPR044862">
    <property type="entry name" value="Pro_4_hyd_alph_FE2OG_OXY"/>
</dbReference>
<proteinExistence type="predicted"/>
<evidence type="ECO:0000313" key="4">
    <source>
        <dbReference type="EMBL" id="KAE8980061.1"/>
    </source>
</evidence>
<dbReference type="Proteomes" id="UP000460718">
    <property type="component" value="Unassembled WGS sequence"/>
</dbReference>
<dbReference type="Proteomes" id="UP000441208">
    <property type="component" value="Unassembled WGS sequence"/>
</dbReference>
<dbReference type="PROSITE" id="PS51471">
    <property type="entry name" value="FE2OG_OXY"/>
    <property type="match status" value="1"/>
</dbReference>
<feature type="domain" description="Fe2OG dioxygenase" evidence="2">
    <location>
        <begin position="22"/>
        <end position="123"/>
    </location>
</feature>
<evidence type="ECO:0000256" key="1">
    <source>
        <dbReference type="SAM" id="Coils"/>
    </source>
</evidence>
<dbReference type="EMBL" id="QXGF01002312">
    <property type="protein sequence ID" value="KAE8925238.1"/>
    <property type="molecule type" value="Genomic_DNA"/>
</dbReference>
<evidence type="ECO:0000313" key="9">
    <source>
        <dbReference type="EMBL" id="KAE9218509.1"/>
    </source>
</evidence>
<dbReference type="EMBL" id="QXGD01000977">
    <property type="protein sequence ID" value="KAE9218509.1"/>
    <property type="molecule type" value="Genomic_DNA"/>
</dbReference>
<feature type="coiled-coil region" evidence="1">
    <location>
        <begin position="645"/>
        <end position="672"/>
    </location>
</feature>
<dbReference type="PANTHER" id="PTHR33099:SF7">
    <property type="entry name" value="MYND-TYPE DOMAIN-CONTAINING PROTEIN"/>
    <property type="match status" value="1"/>
</dbReference>
<dbReference type="Proteomes" id="UP000476176">
    <property type="component" value="Unassembled WGS sequence"/>
</dbReference>
<dbReference type="Proteomes" id="UP000440367">
    <property type="component" value="Unassembled WGS sequence"/>
</dbReference>
<evidence type="ECO:0000313" key="11">
    <source>
        <dbReference type="Proteomes" id="UP000440367"/>
    </source>
</evidence>
<evidence type="ECO:0000313" key="8">
    <source>
        <dbReference type="EMBL" id="KAE9187787.1"/>
    </source>
</evidence>
<sequence>MGFWAPGANTKYCSALGLRVGPIAVLFVQMLIYGEGGHFVKHQDTEKEDGMIATLVVQLPSSHEGGDLVVYRGGKERYRHDFGKAEGTAAFLPHYAVHYADAQHSLEEVTKGYRLALVYSICLPASMRHLEKDSNSPTSDDLADAISEMVVEKESFALLLEQEYTPKSIGSLGTGALKHIDSARFRALSEANAVIPADKKLDFFVAKLSHKIISCPTSMFDTDWQEAERKQSIHWYSSSGEDLGYTRDAKVKCKLNFLNPGQATFTQLWEPHGDSNEEPYTGNEGPTRNTKYSRFAIVAWPAVQHAENALKIMSVELAVEALMPRRPVDAAVLRTFLNVASKKLGSGKKVWGCDDKASVRFCRSFCELLVDAGDPELTRLVFTNFCPLLGELSDNATLIPGITKVVQTFDWNDIGAAMLDVLGNATNEYLENDSGESELEMTLQVLDGLDDRVALRALLKMAVALAIKADTNHPGSGDKPVDLASSKVIGILWKHAIGSSDNGAFKTLTEHFMQKDPKELGPMIKVCSQYVGGLDETSEKFTALASTAESRIQWLEGEIGRLDTSFSWEMPDAKFRGNRKIQEFLRGPAASMNTAGLKSFPSLSEARKYAAYCVRKKQNGASFTMKPTVEGKETCVVISKTKKWYNDCQKKVREYQTEMENLKKLYQQNRAAKKPRVG</sequence>
<comment type="caution">
    <text evidence="6">The sequence shown here is derived from an EMBL/GenBank/DDBJ whole genome shotgun (WGS) entry which is preliminary data.</text>
</comment>
<reference evidence="10 11" key="1">
    <citation type="submission" date="2018-08" db="EMBL/GenBank/DDBJ databases">
        <title>Genomic investigation of the strawberry pathogen Phytophthora fragariae indicates pathogenicity is determined by transcriptional variation in three key races.</title>
        <authorList>
            <person name="Adams T.M."/>
            <person name="Armitage A.D."/>
            <person name="Sobczyk M.K."/>
            <person name="Bates H.J."/>
            <person name="Dunwell J.M."/>
            <person name="Nellist C.F."/>
            <person name="Harrison R.J."/>
        </authorList>
    </citation>
    <scope>NUCLEOTIDE SEQUENCE [LARGE SCALE GENOMIC DNA]</scope>
    <source>
        <strain evidence="9 11">BC-1</strain>
        <strain evidence="8 15">BC-23</strain>
        <strain evidence="7 12">NOV-5</strain>
        <strain evidence="6 13">NOV-71</strain>
        <strain evidence="3 10">NOV-9</strain>
        <strain evidence="5 16">ONT-3</strain>
        <strain evidence="4 14">SCRP245</strain>
    </source>
</reference>
<evidence type="ECO:0000313" key="6">
    <source>
        <dbReference type="EMBL" id="KAE9100898.1"/>
    </source>
</evidence>
<name>A0A6A3RQA3_9STRA</name>
<dbReference type="InterPro" id="IPR005123">
    <property type="entry name" value="Oxoglu/Fe-dep_dioxygenase_dom"/>
</dbReference>
<dbReference type="Gene3D" id="2.60.120.620">
    <property type="entry name" value="q2cbj1_9rhob like domain"/>
    <property type="match status" value="1"/>
</dbReference>
<dbReference type="EMBL" id="QXFW01002290">
    <property type="protein sequence ID" value="KAE8980061.1"/>
    <property type="molecule type" value="Genomic_DNA"/>
</dbReference>
<dbReference type="EMBL" id="QXFZ01000935">
    <property type="protein sequence ID" value="KAE9100898.1"/>
    <property type="molecule type" value="Genomic_DNA"/>
</dbReference>
<evidence type="ECO:0000313" key="13">
    <source>
        <dbReference type="Proteomes" id="UP000441208"/>
    </source>
</evidence>
<dbReference type="EMBL" id="QXGA01001762">
    <property type="protein sequence ID" value="KAE9111023.1"/>
    <property type="molecule type" value="Genomic_DNA"/>
</dbReference>
<evidence type="ECO:0000313" key="16">
    <source>
        <dbReference type="Proteomes" id="UP000488956"/>
    </source>
</evidence>
<dbReference type="Proteomes" id="UP000488956">
    <property type="component" value="Unassembled WGS sequence"/>
</dbReference>
<protein>
    <recommendedName>
        <fullName evidence="2">Fe2OG dioxygenase domain-containing protein</fullName>
    </recommendedName>
</protein>
<dbReference type="EMBL" id="QXFX01002293">
    <property type="protein sequence ID" value="KAE9078530.1"/>
    <property type="molecule type" value="Genomic_DNA"/>
</dbReference>
<evidence type="ECO:0000313" key="14">
    <source>
        <dbReference type="Proteomes" id="UP000460718"/>
    </source>
</evidence>
<evidence type="ECO:0000313" key="7">
    <source>
        <dbReference type="EMBL" id="KAE9111023.1"/>
    </source>
</evidence>
<evidence type="ECO:0000313" key="12">
    <source>
        <dbReference type="Proteomes" id="UP000440732"/>
    </source>
</evidence>
<evidence type="ECO:0000313" key="3">
    <source>
        <dbReference type="EMBL" id="KAE8925238.1"/>
    </source>
</evidence>
<evidence type="ECO:0000313" key="15">
    <source>
        <dbReference type="Proteomes" id="UP000476176"/>
    </source>
</evidence>
<gene>
    <name evidence="9" type="ORF">PF002_g16484</name>
    <name evidence="8" type="ORF">PF004_g22696</name>
    <name evidence="7" type="ORF">PF006_g20310</name>
    <name evidence="6" type="ORF">PF007_g15348</name>
    <name evidence="3" type="ORF">PF009_g24548</name>
    <name evidence="5" type="ORF">PF010_g23098</name>
    <name evidence="4" type="ORF">PF011_g22592</name>
</gene>
<dbReference type="Proteomes" id="UP000440732">
    <property type="component" value="Unassembled WGS sequence"/>
</dbReference>
<dbReference type="Pfam" id="PF13640">
    <property type="entry name" value="2OG-FeII_Oxy_3"/>
    <property type="match status" value="1"/>
</dbReference>
<accession>A0A6A3RQA3</accession>
<organism evidence="6 13">
    <name type="scientific">Phytophthora fragariae</name>
    <dbReference type="NCBI Taxonomy" id="53985"/>
    <lineage>
        <taxon>Eukaryota</taxon>
        <taxon>Sar</taxon>
        <taxon>Stramenopiles</taxon>
        <taxon>Oomycota</taxon>
        <taxon>Peronosporomycetes</taxon>
        <taxon>Peronosporales</taxon>
        <taxon>Peronosporaceae</taxon>
        <taxon>Phytophthora</taxon>
    </lineage>
</organism>
<evidence type="ECO:0000259" key="2">
    <source>
        <dbReference type="PROSITE" id="PS51471"/>
    </source>
</evidence>
<keyword evidence="1" id="KW-0175">Coiled coil</keyword>
<dbReference type="PANTHER" id="PTHR33099">
    <property type="entry name" value="FE2OG DIOXYGENASE DOMAIN-CONTAINING PROTEIN"/>
    <property type="match status" value="1"/>
</dbReference>
<dbReference type="EMBL" id="QXGC01002312">
    <property type="protein sequence ID" value="KAE9187787.1"/>
    <property type="molecule type" value="Genomic_DNA"/>
</dbReference>
<dbReference type="AlphaFoldDB" id="A0A6A3RQA3"/>
<evidence type="ECO:0000313" key="5">
    <source>
        <dbReference type="EMBL" id="KAE9078530.1"/>
    </source>
</evidence>